<evidence type="ECO:0000313" key="6">
    <source>
        <dbReference type="Proteomes" id="UP000007305"/>
    </source>
</evidence>
<reference evidence="5" key="2">
    <citation type="submission" date="2019-07" db="EMBL/GenBank/DDBJ databases">
        <authorList>
            <person name="Seetharam A."/>
            <person name="Woodhouse M."/>
            <person name="Cannon E."/>
        </authorList>
    </citation>
    <scope>NUCLEOTIDE SEQUENCE [LARGE SCALE GENOMIC DNA]</scope>
    <source>
        <strain evidence="5">cv. B73</strain>
    </source>
</reference>
<dbReference type="EC" id="2.1.3.3" evidence="2"/>
<dbReference type="PANTHER" id="PTHR45753">
    <property type="entry name" value="ORNITHINE CARBAMOYLTRANSFERASE, MITOCHONDRIAL"/>
    <property type="match status" value="1"/>
</dbReference>
<keyword evidence="3" id="KW-0808">Transferase</keyword>
<reference evidence="5" key="3">
    <citation type="submission" date="2021-05" db="UniProtKB">
        <authorList>
            <consortium name="EnsemblPlants"/>
        </authorList>
    </citation>
    <scope>IDENTIFICATION</scope>
    <source>
        <strain evidence="5">cv. B73</strain>
    </source>
</reference>
<dbReference type="Pfam" id="PF00185">
    <property type="entry name" value="OTCace"/>
    <property type="match status" value="1"/>
</dbReference>
<feature type="domain" description="Aspartate/ornithine carbamoyltransferase Asp/Orn-binding" evidence="4">
    <location>
        <begin position="137"/>
        <end position="241"/>
    </location>
</feature>
<dbReference type="InterPro" id="IPR036901">
    <property type="entry name" value="Asp/Orn_carbamoylTrfase_sf"/>
</dbReference>
<name>A0A804UKL8_MAIZE</name>
<dbReference type="InterPro" id="IPR006131">
    <property type="entry name" value="Asp_carbamoyltransf_Asp/Orn-bd"/>
</dbReference>
<dbReference type="SUPFAM" id="SSF53671">
    <property type="entry name" value="Aspartate/ornithine carbamoyltransferase"/>
    <property type="match status" value="1"/>
</dbReference>
<protein>
    <recommendedName>
        <fullName evidence="2">ornithine carbamoyltransferase</fullName>
        <ecNumber evidence="2">2.1.3.3</ecNumber>
    </recommendedName>
</protein>
<dbReference type="Gene3D" id="3.40.50.1370">
    <property type="entry name" value="Aspartate/ornithine carbamoyltransferase"/>
    <property type="match status" value="2"/>
</dbReference>
<keyword evidence="6" id="KW-1185">Reference proteome</keyword>
<dbReference type="GO" id="GO:0016597">
    <property type="term" value="F:amino acid binding"/>
    <property type="evidence" value="ECO:0007669"/>
    <property type="project" value="InterPro"/>
</dbReference>
<dbReference type="Gramene" id="Zm00001eb403320_T001">
    <property type="protein sequence ID" value="Zm00001eb403320_P001"/>
    <property type="gene ID" value="Zm00001eb403320"/>
</dbReference>
<accession>A0A804UKL8</accession>
<reference evidence="6" key="1">
    <citation type="journal article" date="2009" name="Science">
        <title>The B73 maize genome: complexity, diversity, and dynamics.</title>
        <authorList>
            <person name="Schnable P.S."/>
            <person name="Ware D."/>
            <person name="Fulton R.S."/>
            <person name="Stein J.C."/>
            <person name="Wei F."/>
            <person name="Pasternak S."/>
            <person name="Liang C."/>
            <person name="Zhang J."/>
            <person name="Fulton L."/>
            <person name="Graves T.A."/>
            <person name="Minx P."/>
            <person name="Reily A.D."/>
            <person name="Courtney L."/>
            <person name="Kruchowski S.S."/>
            <person name="Tomlinson C."/>
            <person name="Strong C."/>
            <person name="Delehaunty K."/>
            <person name="Fronick C."/>
            <person name="Courtney B."/>
            <person name="Rock S.M."/>
            <person name="Belter E."/>
            <person name="Du F."/>
            <person name="Kim K."/>
            <person name="Abbott R.M."/>
            <person name="Cotton M."/>
            <person name="Levy A."/>
            <person name="Marchetto P."/>
            <person name="Ochoa K."/>
            <person name="Jackson S.M."/>
            <person name="Gillam B."/>
            <person name="Chen W."/>
            <person name="Yan L."/>
            <person name="Higginbotham J."/>
            <person name="Cardenas M."/>
            <person name="Waligorski J."/>
            <person name="Applebaum E."/>
            <person name="Phelps L."/>
            <person name="Falcone J."/>
            <person name="Kanchi K."/>
            <person name="Thane T."/>
            <person name="Scimone A."/>
            <person name="Thane N."/>
            <person name="Henke J."/>
            <person name="Wang T."/>
            <person name="Ruppert J."/>
            <person name="Shah N."/>
            <person name="Rotter K."/>
            <person name="Hodges J."/>
            <person name="Ingenthron E."/>
            <person name="Cordes M."/>
            <person name="Kohlberg S."/>
            <person name="Sgro J."/>
            <person name="Delgado B."/>
            <person name="Mead K."/>
            <person name="Chinwalla A."/>
            <person name="Leonard S."/>
            <person name="Crouse K."/>
            <person name="Collura K."/>
            <person name="Kudrna D."/>
            <person name="Currie J."/>
            <person name="He R."/>
            <person name="Angelova A."/>
            <person name="Rajasekar S."/>
            <person name="Mueller T."/>
            <person name="Lomeli R."/>
            <person name="Scara G."/>
            <person name="Ko A."/>
            <person name="Delaney K."/>
            <person name="Wissotski M."/>
            <person name="Lopez G."/>
            <person name="Campos D."/>
            <person name="Braidotti M."/>
            <person name="Ashley E."/>
            <person name="Golser W."/>
            <person name="Kim H."/>
            <person name="Lee S."/>
            <person name="Lin J."/>
            <person name="Dujmic Z."/>
            <person name="Kim W."/>
            <person name="Talag J."/>
            <person name="Zuccolo A."/>
            <person name="Fan C."/>
            <person name="Sebastian A."/>
            <person name="Kramer M."/>
            <person name="Spiegel L."/>
            <person name="Nascimento L."/>
            <person name="Zutavern T."/>
            <person name="Miller B."/>
            <person name="Ambroise C."/>
            <person name="Muller S."/>
            <person name="Spooner W."/>
            <person name="Narechania A."/>
            <person name="Ren L."/>
            <person name="Wei S."/>
            <person name="Kumari S."/>
            <person name="Faga B."/>
            <person name="Levy M.J."/>
            <person name="McMahan L."/>
            <person name="Van Buren P."/>
            <person name="Vaughn M.W."/>
            <person name="Ying K."/>
            <person name="Yeh C.-T."/>
            <person name="Emrich S.J."/>
            <person name="Jia Y."/>
            <person name="Kalyanaraman A."/>
            <person name="Hsia A.-P."/>
            <person name="Barbazuk W.B."/>
            <person name="Baucom R.S."/>
            <person name="Brutnell T.P."/>
            <person name="Carpita N.C."/>
            <person name="Chaparro C."/>
            <person name="Chia J.-M."/>
            <person name="Deragon J.-M."/>
            <person name="Estill J.C."/>
            <person name="Fu Y."/>
            <person name="Jeddeloh J.A."/>
            <person name="Han Y."/>
            <person name="Lee H."/>
            <person name="Li P."/>
            <person name="Lisch D.R."/>
            <person name="Liu S."/>
            <person name="Liu Z."/>
            <person name="Nagel D.H."/>
            <person name="McCann M.C."/>
            <person name="SanMiguel P."/>
            <person name="Myers A.M."/>
            <person name="Nettleton D."/>
            <person name="Nguyen J."/>
            <person name="Penning B.W."/>
            <person name="Ponnala L."/>
            <person name="Schneider K.L."/>
            <person name="Schwartz D.C."/>
            <person name="Sharma A."/>
            <person name="Soderlund C."/>
            <person name="Springer N.M."/>
            <person name="Sun Q."/>
            <person name="Wang H."/>
            <person name="Waterman M."/>
            <person name="Westerman R."/>
            <person name="Wolfgruber T.K."/>
            <person name="Yang L."/>
            <person name="Yu Y."/>
            <person name="Zhang L."/>
            <person name="Zhou S."/>
            <person name="Zhu Q."/>
            <person name="Bennetzen J.L."/>
            <person name="Dawe R.K."/>
            <person name="Jiang J."/>
            <person name="Jiang N."/>
            <person name="Presting G.G."/>
            <person name="Wessler S.R."/>
            <person name="Aluru S."/>
            <person name="Martienssen R.A."/>
            <person name="Clifton S.W."/>
            <person name="McCombie W.R."/>
            <person name="Wing R.A."/>
            <person name="Wilson R.K."/>
        </authorList>
    </citation>
    <scope>NUCLEOTIDE SEQUENCE [LARGE SCALE GENOMIC DNA]</scope>
    <source>
        <strain evidence="6">cv. B73</strain>
    </source>
</reference>
<evidence type="ECO:0000256" key="3">
    <source>
        <dbReference type="ARBA" id="ARBA00022679"/>
    </source>
</evidence>
<dbReference type="InParanoid" id="A0A804UKL8"/>
<proteinExistence type="inferred from homology"/>
<evidence type="ECO:0000256" key="1">
    <source>
        <dbReference type="ARBA" id="ARBA00007805"/>
    </source>
</evidence>
<evidence type="ECO:0000256" key="2">
    <source>
        <dbReference type="ARBA" id="ARBA00013007"/>
    </source>
</evidence>
<dbReference type="FunFam" id="3.40.50.1370:FF:000043">
    <property type="entry name" value="Ornithine carbamoyltransferase chloroplastic"/>
    <property type="match status" value="1"/>
</dbReference>
<dbReference type="EnsemblPlants" id="Zm00001eb403320_T001">
    <property type="protein sequence ID" value="Zm00001eb403320_P001"/>
    <property type="gene ID" value="Zm00001eb403320"/>
</dbReference>
<dbReference type="GO" id="GO:0042450">
    <property type="term" value="P:L-arginine biosynthetic process via ornithine"/>
    <property type="evidence" value="ECO:0000318"/>
    <property type="project" value="GO_Central"/>
</dbReference>
<organism evidence="5 6">
    <name type="scientific">Zea mays</name>
    <name type="common">Maize</name>
    <dbReference type="NCBI Taxonomy" id="4577"/>
    <lineage>
        <taxon>Eukaryota</taxon>
        <taxon>Viridiplantae</taxon>
        <taxon>Streptophyta</taxon>
        <taxon>Embryophyta</taxon>
        <taxon>Tracheophyta</taxon>
        <taxon>Spermatophyta</taxon>
        <taxon>Magnoliopsida</taxon>
        <taxon>Liliopsida</taxon>
        <taxon>Poales</taxon>
        <taxon>Poaceae</taxon>
        <taxon>PACMAD clade</taxon>
        <taxon>Panicoideae</taxon>
        <taxon>Andropogonodae</taxon>
        <taxon>Andropogoneae</taxon>
        <taxon>Tripsacinae</taxon>
        <taxon>Zea</taxon>
    </lineage>
</organism>
<dbReference type="Proteomes" id="UP000007305">
    <property type="component" value="Chromosome 9"/>
</dbReference>
<dbReference type="GO" id="GO:0019240">
    <property type="term" value="P:citrulline biosynthetic process"/>
    <property type="evidence" value="ECO:0000318"/>
    <property type="project" value="GO_Central"/>
</dbReference>
<dbReference type="GO" id="GO:0004585">
    <property type="term" value="F:ornithine carbamoyltransferase activity"/>
    <property type="evidence" value="ECO:0000318"/>
    <property type="project" value="GO_Central"/>
</dbReference>
<comment type="similarity">
    <text evidence="1">Belongs to the aspartate/ornithine carbamoyltransferase superfamily. OTCase family.</text>
</comment>
<sequence length="242" mass="26680">MANISSPVTKLLRLAKYRVVGRREVLESGDMAVLLRNAKAGDKVSARALLHLILDGDEGDASKKERTRVSFETGFFLLGGHAIYLGPDDIQMGKREETRDVARVLSGYNDIIMARVFAHQIMADALTMLEQIGRIENTKVVYVGDGNNIVHSWLLLADVLPFHFVCACPKGFEPDAHTVEMARGAGISKIEITNSPREAVKGADVVYTDVWASMGQKEEIDYRNQKSQGFTVDETLMEIAGP</sequence>
<evidence type="ECO:0000313" key="5">
    <source>
        <dbReference type="EnsemblPlants" id="Zm00001eb403320_P001"/>
    </source>
</evidence>
<evidence type="ECO:0000259" key="4">
    <source>
        <dbReference type="Pfam" id="PF00185"/>
    </source>
</evidence>
<dbReference type="PANTHER" id="PTHR45753:SF3">
    <property type="entry name" value="ORNITHINE TRANSCARBAMYLASE, MITOCHONDRIAL"/>
    <property type="match status" value="1"/>
</dbReference>
<dbReference type="AlphaFoldDB" id="A0A804UKL8"/>